<dbReference type="Pfam" id="PF03713">
    <property type="entry name" value="DUF305"/>
    <property type="match status" value="1"/>
</dbReference>
<feature type="transmembrane region" description="Helical" evidence="1">
    <location>
        <begin position="38"/>
        <end position="57"/>
    </location>
</feature>
<dbReference type="EMBL" id="JBHRTB010000010">
    <property type="protein sequence ID" value="MFC3143698.1"/>
    <property type="molecule type" value="Genomic_DNA"/>
</dbReference>
<keyword evidence="1" id="KW-1133">Transmembrane helix</keyword>
<accession>A0ABV7GSS6</accession>
<keyword evidence="4" id="KW-1185">Reference proteome</keyword>
<keyword evidence="1" id="KW-0472">Membrane</keyword>
<feature type="domain" description="DUF305" evidence="2">
    <location>
        <begin position="94"/>
        <end position="143"/>
    </location>
</feature>
<evidence type="ECO:0000256" key="1">
    <source>
        <dbReference type="SAM" id="Phobius"/>
    </source>
</evidence>
<keyword evidence="1" id="KW-0812">Transmembrane</keyword>
<name>A0ABV7GSS6_9RHOB</name>
<dbReference type="Proteomes" id="UP001595632">
    <property type="component" value="Unassembled WGS sequence"/>
</dbReference>
<comment type="caution">
    <text evidence="3">The sequence shown here is derived from an EMBL/GenBank/DDBJ whole genome shotgun (WGS) entry which is preliminary data.</text>
</comment>
<feature type="transmembrane region" description="Helical" evidence="1">
    <location>
        <begin position="69"/>
        <end position="86"/>
    </location>
</feature>
<dbReference type="InterPro" id="IPR005183">
    <property type="entry name" value="DUF305_CopM-like"/>
</dbReference>
<feature type="transmembrane region" description="Helical" evidence="1">
    <location>
        <begin position="7"/>
        <end position="26"/>
    </location>
</feature>
<evidence type="ECO:0000313" key="4">
    <source>
        <dbReference type="Proteomes" id="UP001595632"/>
    </source>
</evidence>
<reference evidence="4" key="1">
    <citation type="journal article" date="2019" name="Int. J. Syst. Evol. Microbiol.">
        <title>The Global Catalogue of Microorganisms (GCM) 10K type strain sequencing project: providing services to taxonomists for standard genome sequencing and annotation.</title>
        <authorList>
            <consortium name="The Broad Institute Genomics Platform"/>
            <consortium name="The Broad Institute Genome Sequencing Center for Infectious Disease"/>
            <person name="Wu L."/>
            <person name="Ma J."/>
        </authorList>
    </citation>
    <scope>NUCLEOTIDE SEQUENCE [LARGE SCALE GENOMIC DNA]</scope>
    <source>
        <strain evidence="4">KCTC 52366</strain>
    </source>
</reference>
<dbReference type="RefSeq" id="WP_275630975.1">
    <property type="nucleotide sequence ID" value="NZ_JARGYD010000001.1"/>
</dbReference>
<evidence type="ECO:0000259" key="2">
    <source>
        <dbReference type="Pfam" id="PF03713"/>
    </source>
</evidence>
<sequence>MSNYLRLALMVATSVVLMYGITYLQSAEIVDHAYLSESRAFVSLMMGAVMTVVMLLWMPGMYSNRSANIAIILGCAVAFGGLLYLMRSQDTVGDVAWMRAMIPHHSIAILTSGNAELSDPRVQDLAQEIIDAQVREIDEMKALIADLTGASSQTAAVQ</sequence>
<organism evidence="3 4">
    <name type="scientific">Psychromarinibacter halotolerans</name>
    <dbReference type="NCBI Taxonomy" id="1775175"/>
    <lineage>
        <taxon>Bacteria</taxon>
        <taxon>Pseudomonadati</taxon>
        <taxon>Pseudomonadota</taxon>
        <taxon>Alphaproteobacteria</taxon>
        <taxon>Rhodobacterales</taxon>
        <taxon>Paracoccaceae</taxon>
        <taxon>Psychromarinibacter</taxon>
    </lineage>
</organism>
<proteinExistence type="predicted"/>
<dbReference type="Gene3D" id="1.20.1260.10">
    <property type="match status" value="1"/>
</dbReference>
<evidence type="ECO:0000313" key="3">
    <source>
        <dbReference type="EMBL" id="MFC3143698.1"/>
    </source>
</evidence>
<gene>
    <name evidence="3" type="ORF">ACFOGP_13330</name>
</gene>
<dbReference type="InterPro" id="IPR012347">
    <property type="entry name" value="Ferritin-like"/>
</dbReference>
<protein>
    <submittedName>
        <fullName evidence="3">DUF305 domain-containing protein</fullName>
    </submittedName>
</protein>